<comment type="caution">
    <text evidence="7">The sequence shown here is derived from an EMBL/GenBank/DDBJ whole genome shotgun (WGS) entry which is preliminary data.</text>
</comment>
<protein>
    <submittedName>
        <fullName evidence="7">RNA polymerase 2 mediator complex component</fullName>
    </submittedName>
</protein>
<sequence>MPKTAESNACSACAKSKRKCGRQMPTCVRCADRGIRCVYPYSTREAPSSLRLLLPEPESGSIPTADDGQLGEGAVTSFSIGTDHIPAESLSLEMSFPLMYNESSTSSALMQMPIGHISDADWFLAPETWRMTHVLDNMATVPIGIPKMKDYILLLQSWFRRWVTHGSNPFVHSHLYKANFPACVQVAYATLASYIHRTPENTDIILRIVADRSAKLLQEHGAVPTRNGTESWADEGPTEIDLFTQLSRLHALMVYQIIGLFDGDIRSRHVAEGQMSVQDTWANILFQAASKSLTNTRDAGTQLIGSLPRPTTNLQQRWYLWILSESIRRTWLIASSMFSIYSALQQRWSVCPGSIMYSNRKGMWCAESSTDWDKLCSKGGAASLQRFACSRLPYEADPDDIDEFGDAMLNMTVHEEILEEWKSRNR</sequence>
<dbReference type="Proteomes" id="UP000813461">
    <property type="component" value="Unassembled WGS sequence"/>
</dbReference>
<reference evidence="7" key="1">
    <citation type="journal article" date="2021" name="Nat. Commun.">
        <title>Genetic determinants of endophytism in the Arabidopsis root mycobiome.</title>
        <authorList>
            <person name="Mesny F."/>
            <person name="Miyauchi S."/>
            <person name="Thiergart T."/>
            <person name="Pickel B."/>
            <person name="Atanasova L."/>
            <person name="Karlsson M."/>
            <person name="Huettel B."/>
            <person name="Barry K.W."/>
            <person name="Haridas S."/>
            <person name="Chen C."/>
            <person name="Bauer D."/>
            <person name="Andreopoulos W."/>
            <person name="Pangilinan J."/>
            <person name="LaButti K."/>
            <person name="Riley R."/>
            <person name="Lipzen A."/>
            <person name="Clum A."/>
            <person name="Drula E."/>
            <person name="Henrissat B."/>
            <person name="Kohler A."/>
            <person name="Grigoriev I.V."/>
            <person name="Martin F.M."/>
            <person name="Hacquard S."/>
        </authorList>
    </citation>
    <scope>NUCLEOTIDE SEQUENCE</scope>
    <source>
        <strain evidence="7">MPI-SDFR-AT-0120</strain>
    </source>
</reference>
<name>A0A8K0QU94_9PLEO</name>
<dbReference type="Gene3D" id="4.10.240.10">
    <property type="entry name" value="Zn(2)-C6 fungal-type DNA-binding domain"/>
    <property type="match status" value="1"/>
</dbReference>
<dbReference type="AlphaFoldDB" id="A0A8K0QU94"/>
<keyword evidence="5" id="KW-0539">Nucleus</keyword>
<dbReference type="PRINTS" id="PR00755">
    <property type="entry name" value="AFLATOXINBRP"/>
</dbReference>
<evidence type="ECO:0000256" key="2">
    <source>
        <dbReference type="ARBA" id="ARBA00022833"/>
    </source>
</evidence>
<dbReference type="CDD" id="cd00067">
    <property type="entry name" value="GAL4"/>
    <property type="match status" value="1"/>
</dbReference>
<gene>
    <name evidence="7" type="ORF">FB567DRAFT_247803</name>
</gene>
<keyword evidence="3" id="KW-0805">Transcription regulation</keyword>
<dbReference type="Pfam" id="PF00172">
    <property type="entry name" value="Zn_clus"/>
    <property type="match status" value="1"/>
</dbReference>
<dbReference type="SMART" id="SM00066">
    <property type="entry name" value="GAL4"/>
    <property type="match status" value="1"/>
</dbReference>
<evidence type="ECO:0000256" key="5">
    <source>
        <dbReference type="ARBA" id="ARBA00023242"/>
    </source>
</evidence>
<evidence type="ECO:0000256" key="3">
    <source>
        <dbReference type="ARBA" id="ARBA00023015"/>
    </source>
</evidence>
<dbReference type="EMBL" id="JAGMVJ010000031">
    <property type="protein sequence ID" value="KAH7068661.1"/>
    <property type="molecule type" value="Genomic_DNA"/>
</dbReference>
<dbReference type="OrthoDB" id="5355161at2759"/>
<keyword evidence="4" id="KW-0804">Transcription</keyword>
<dbReference type="GO" id="GO:0008270">
    <property type="term" value="F:zinc ion binding"/>
    <property type="evidence" value="ECO:0007669"/>
    <property type="project" value="InterPro"/>
</dbReference>
<dbReference type="InterPro" id="IPR036864">
    <property type="entry name" value="Zn2-C6_fun-type_DNA-bd_sf"/>
</dbReference>
<evidence type="ECO:0000313" key="8">
    <source>
        <dbReference type="Proteomes" id="UP000813461"/>
    </source>
</evidence>
<dbReference type="PROSITE" id="PS00463">
    <property type="entry name" value="ZN2_CY6_FUNGAL_1"/>
    <property type="match status" value="1"/>
</dbReference>
<organism evidence="7 8">
    <name type="scientific">Paraphoma chrysanthemicola</name>
    <dbReference type="NCBI Taxonomy" id="798071"/>
    <lineage>
        <taxon>Eukaryota</taxon>
        <taxon>Fungi</taxon>
        <taxon>Dikarya</taxon>
        <taxon>Ascomycota</taxon>
        <taxon>Pezizomycotina</taxon>
        <taxon>Dothideomycetes</taxon>
        <taxon>Pleosporomycetidae</taxon>
        <taxon>Pleosporales</taxon>
        <taxon>Pleosporineae</taxon>
        <taxon>Phaeosphaeriaceae</taxon>
        <taxon>Paraphoma</taxon>
    </lineage>
</organism>
<proteinExistence type="predicted"/>
<evidence type="ECO:0000313" key="7">
    <source>
        <dbReference type="EMBL" id="KAH7068661.1"/>
    </source>
</evidence>
<accession>A0A8K0QU94</accession>
<evidence type="ECO:0000256" key="4">
    <source>
        <dbReference type="ARBA" id="ARBA00023163"/>
    </source>
</evidence>
<dbReference type="InterPro" id="IPR001138">
    <property type="entry name" value="Zn2Cys6_DnaBD"/>
</dbReference>
<dbReference type="SUPFAM" id="SSF57701">
    <property type="entry name" value="Zn2/Cys6 DNA-binding domain"/>
    <property type="match status" value="1"/>
</dbReference>
<keyword evidence="8" id="KW-1185">Reference proteome</keyword>
<dbReference type="PANTHER" id="PTHR47660">
    <property type="entry name" value="TRANSCRIPTION FACTOR WITH C2H2 AND ZN(2)-CYS(6) DNA BINDING DOMAIN (EUROFUNG)-RELATED-RELATED"/>
    <property type="match status" value="1"/>
</dbReference>
<feature type="domain" description="Zn(2)-C6 fungal-type" evidence="6">
    <location>
        <begin position="9"/>
        <end position="39"/>
    </location>
</feature>
<keyword evidence="2" id="KW-0862">Zinc</keyword>
<keyword evidence="1" id="KW-0479">Metal-binding</keyword>
<dbReference type="GO" id="GO:0000981">
    <property type="term" value="F:DNA-binding transcription factor activity, RNA polymerase II-specific"/>
    <property type="evidence" value="ECO:0007669"/>
    <property type="project" value="InterPro"/>
</dbReference>
<dbReference type="PROSITE" id="PS50048">
    <property type="entry name" value="ZN2_CY6_FUNGAL_2"/>
    <property type="match status" value="1"/>
</dbReference>
<evidence type="ECO:0000259" key="6">
    <source>
        <dbReference type="PROSITE" id="PS50048"/>
    </source>
</evidence>
<evidence type="ECO:0000256" key="1">
    <source>
        <dbReference type="ARBA" id="ARBA00022723"/>
    </source>
</evidence>